<dbReference type="PROSITE" id="PS50893">
    <property type="entry name" value="ABC_TRANSPORTER_2"/>
    <property type="match status" value="2"/>
</dbReference>
<dbReference type="PANTHER" id="PTHR42855">
    <property type="entry name" value="ABC TRANSPORTER ATP-BINDING SUBUNIT"/>
    <property type="match status" value="1"/>
</dbReference>
<evidence type="ECO:0000256" key="5">
    <source>
        <dbReference type="ARBA" id="ARBA00022737"/>
    </source>
</evidence>
<comment type="caution">
    <text evidence="15">The sequence shown here is derived from an EMBL/GenBank/DDBJ whole genome shotgun (WGS) entry which is preliminary data.</text>
</comment>
<organism evidence="15 16">
    <name type="scientific">Nitzschia inconspicua</name>
    <dbReference type="NCBI Taxonomy" id="303405"/>
    <lineage>
        <taxon>Eukaryota</taxon>
        <taxon>Sar</taxon>
        <taxon>Stramenopiles</taxon>
        <taxon>Ochrophyta</taxon>
        <taxon>Bacillariophyta</taxon>
        <taxon>Bacillariophyceae</taxon>
        <taxon>Bacillariophycidae</taxon>
        <taxon>Bacillariales</taxon>
        <taxon>Bacillariaceae</taxon>
        <taxon>Nitzschia</taxon>
    </lineage>
</organism>
<dbReference type="GO" id="GO:0006417">
    <property type="term" value="P:regulation of translation"/>
    <property type="evidence" value="ECO:0007669"/>
    <property type="project" value="UniProtKB-KW"/>
</dbReference>
<evidence type="ECO:0000259" key="14">
    <source>
        <dbReference type="PROSITE" id="PS50893"/>
    </source>
</evidence>
<dbReference type="InterPro" id="IPR015856">
    <property type="entry name" value="ABC_transpr_CbiO/EcfA_su"/>
</dbReference>
<evidence type="ECO:0000256" key="4">
    <source>
        <dbReference type="ARBA" id="ARBA00022730"/>
    </source>
</evidence>
<dbReference type="InterPro" id="IPR051309">
    <property type="entry name" value="ABCF_ATPase"/>
</dbReference>
<evidence type="ECO:0000313" key="16">
    <source>
        <dbReference type="Proteomes" id="UP000693970"/>
    </source>
</evidence>
<gene>
    <name evidence="15" type="ORF">IV203_021049</name>
</gene>
<feature type="domain" description="ABC transporter" evidence="14">
    <location>
        <begin position="81"/>
        <end position="366"/>
    </location>
</feature>
<evidence type="ECO:0000313" key="15">
    <source>
        <dbReference type="EMBL" id="KAG7343104.1"/>
    </source>
</evidence>
<dbReference type="PROSITE" id="PS00211">
    <property type="entry name" value="ABC_TRANSPORTER_1"/>
    <property type="match status" value="2"/>
</dbReference>
<keyword evidence="6" id="KW-0547">Nucleotide-binding</keyword>
<dbReference type="InterPro" id="IPR003593">
    <property type="entry name" value="AAA+_ATPase"/>
</dbReference>
<keyword evidence="1" id="KW-0813">Transport</keyword>
<keyword evidence="9" id="KW-0810">Translation regulation</keyword>
<feature type="coiled-coil region" evidence="12">
    <location>
        <begin position="690"/>
        <end position="750"/>
    </location>
</feature>
<dbReference type="PANTHER" id="PTHR42855:SF1">
    <property type="entry name" value="ABC TRANSPORTER DOMAIN-CONTAINING PROTEIN"/>
    <property type="match status" value="1"/>
</dbReference>
<dbReference type="OrthoDB" id="6500128at2759"/>
<dbReference type="InterPro" id="IPR017871">
    <property type="entry name" value="ABC_transporter-like_CS"/>
</dbReference>
<evidence type="ECO:0000256" key="1">
    <source>
        <dbReference type="ARBA" id="ARBA00022448"/>
    </source>
</evidence>
<dbReference type="InterPro" id="IPR032781">
    <property type="entry name" value="ABC_tran_Xtn"/>
</dbReference>
<evidence type="ECO:0000256" key="10">
    <source>
        <dbReference type="ARBA" id="ARBA00022884"/>
    </source>
</evidence>
<dbReference type="GO" id="GO:0006412">
    <property type="term" value="P:translation"/>
    <property type="evidence" value="ECO:0007669"/>
    <property type="project" value="UniProtKB-KW"/>
</dbReference>
<name>A0A9K3KGX1_9STRA</name>
<keyword evidence="16" id="KW-1185">Reference proteome</keyword>
<evidence type="ECO:0000256" key="6">
    <source>
        <dbReference type="ARBA" id="ARBA00022741"/>
    </source>
</evidence>
<keyword evidence="5" id="KW-0677">Repeat</keyword>
<evidence type="ECO:0000256" key="2">
    <source>
        <dbReference type="ARBA" id="ARBA00022490"/>
    </source>
</evidence>
<dbReference type="Proteomes" id="UP000693970">
    <property type="component" value="Unassembled WGS sequence"/>
</dbReference>
<proteinExistence type="predicted"/>
<sequence>MRRIFYMFCWQTLLTASLCLSFQPPQRIRRTAVLERPSTRRITLQSQIHERVYSSALFALSTGSSSSSTTAQSSSSSPPVLTVENLSCTHNGGETYQLKDVSYNLHRGRKVALIGRNGTGKSTFLKILHESYLKGTSSSSSDQLTAYREETNYKYTGKVEIPKTVRVAMVDQEPPMPSDVTVGDAILGITKLTANVSPSRNSNNDVMEVVRNYRFASRQAETDPDAFVRASAAMEKMAGSWDVLTRAEEIASKLKIHHLQDLPLSMLSGGERKRVALCAALVEEPDVLLLDEPSNYLSLAGIEWLSELLTSNSNPKLTVLMVTHDRAFLEEVCDCIVELDRGSLYEHQGSYSSFLQAKEDRLALEDAAVQAANAKLRVELEWMRRQPQARESKSKARIDAFYKLEQATKPRPRDPNLNLVETVGGKSRRIGTKIVSMKNVSLKFGDRVMLDDFSYDFCVGDRICLAGANGVGKTTFTKLITGEVEPDSGFIEIGDTVVLGVYDQLGLKFDPSAESQTVMEFVIDQAQYDNISNTGDTPAEARQLLKQFEFPRSRWNEPISVLSGGERRRLQLLSVLTKKPNFLIADEPSVDLDLDSLSALETFLDQFQGVLLTVSHDRAFADKVTDHLFVFEGNGVVKDFGGTLSEYASCLVELENRKIHQASGDNSAAEIKRQQHKEDSAERNQVRNFVRGAKKEMLNIERALEKLRGKSNDIQAEIDSTSSDEGWSVLAELTDKLNSVNEQIEEKEMRWLELGEKLERIDSEDH</sequence>
<feature type="chain" id="PRO_5039912750" evidence="13">
    <location>
        <begin position="22"/>
        <end position="766"/>
    </location>
</feature>
<dbReference type="FunFam" id="3.40.50.300:FF:000011">
    <property type="entry name" value="Putative ABC transporter ATP-binding component"/>
    <property type="match status" value="1"/>
</dbReference>
<evidence type="ECO:0000256" key="13">
    <source>
        <dbReference type="SAM" id="SignalP"/>
    </source>
</evidence>
<evidence type="ECO:0000256" key="9">
    <source>
        <dbReference type="ARBA" id="ARBA00022845"/>
    </source>
</evidence>
<keyword evidence="12" id="KW-0175">Coiled coil</keyword>
<keyword evidence="3" id="KW-0820">tRNA-binding</keyword>
<dbReference type="InterPro" id="IPR032524">
    <property type="entry name" value="ABC_tran_C"/>
</dbReference>
<keyword evidence="2" id="KW-0963">Cytoplasm</keyword>
<evidence type="ECO:0000256" key="11">
    <source>
        <dbReference type="ARBA" id="ARBA00022917"/>
    </source>
</evidence>
<dbReference type="CDD" id="cd03225">
    <property type="entry name" value="ABC_cobalt_CbiO_domain1"/>
    <property type="match status" value="1"/>
</dbReference>
<evidence type="ECO:0000256" key="12">
    <source>
        <dbReference type="SAM" id="Coils"/>
    </source>
</evidence>
<dbReference type="GO" id="GO:0019843">
    <property type="term" value="F:rRNA binding"/>
    <property type="evidence" value="ECO:0007669"/>
    <property type="project" value="UniProtKB-KW"/>
</dbReference>
<feature type="domain" description="ABC transporter" evidence="14">
    <location>
        <begin position="435"/>
        <end position="659"/>
    </location>
</feature>
<dbReference type="SMART" id="SM00382">
    <property type="entry name" value="AAA"/>
    <property type="match status" value="2"/>
</dbReference>
<dbReference type="GO" id="GO:0016887">
    <property type="term" value="F:ATP hydrolysis activity"/>
    <property type="evidence" value="ECO:0007669"/>
    <property type="project" value="InterPro"/>
</dbReference>
<dbReference type="Pfam" id="PF12848">
    <property type="entry name" value="ABC_tran_Xtn"/>
    <property type="match status" value="1"/>
</dbReference>
<dbReference type="CDD" id="cd03221">
    <property type="entry name" value="ABCF_EF-3"/>
    <property type="match status" value="1"/>
</dbReference>
<dbReference type="InterPro" id="IPR003439">
    <property type="entry name" value="ABC_transporter-like_ATP-bd"/>
</dbReference>
<dbReference type="GO" id="GO:0016020">
    <property type="term" value="C:membrane"/>
    <property type="evidence" value="ECO:0007669"/>
    <property type="project" value="InterPro"/>
</dbReference>
<protein>
    <submittedName>
        <fullName evidence="15">ABC transporter ATPase</fullName>
    </submittedName>
</protein>
<dbReference type="GO" id="GO:0005524">
    <property type="term" value="F:ATP binding"/>
    <property type="evidence" value="ECO:0007669"/>
    <property type="project" value="UniProtKB-KW"/>
</dbReference>
<reference evidence="15" key="1">
    <citation type="journal article" date="2021" name="Sci. Rep.">
        <title>Diploid genomic architecture of Nitzschia inconspicua, an elite biomass production diatom.</title>
        <authorList>
            <person name="Oliver A."/>
            <person name="Podell S."/>
            <person name="Pinowska A."/>
            <person name="Traller J.C."/>
            <person name="Smith S.R."/>
            <person name="McClure R."/>
            <person name="Beliaev A."/>
            <person name="Bohutskyi P."/>
            <person name="Hill E.A."/>
            <person name="Rabines A."/>
            <person name="Zheng H."/>
            <person name="Allen L.Z."/>
            <person name="Kuo A."/>
            <person name="Grigoriev I.V."/>
            <person name="Allen A.E."/>
            <person name="Hazlebeck D."/>
            <person name="Allen E.E."/>
        </authorList>
    </citation>
    <scope>NUCLEOTIDE SEQUENCE</scope>
    <source>
        <strain evidence="15">Hildebrandi</strain>
    </source>
</reference>
<reference evidence="15" key="2">
    <citation type="submission" date="2021-04" db="EMBL/GenBank/DDBJ databases">
        <authorList>
            <person name="Podell S."/>
        </authorList>
    </citation>
    <scope>NUCLEOTIDE SEQUENCE</scope>
    <source>
        <strain evidence="15">Hildebrandi</strain>
    </source>
</reference>
<keyword evidence="4" id="KW-0699">rRNA-binding</keyword>
<dbReference type="EMBL" id="JAGRRH010000024">
    <property type="protein sequence ID" value="KAG7343104.1"/>
    <property type="molecule type" value="Genomic_DNA"/>
</dbReference>
<keyword evidence="7" id="KW-0378">Hydrolase</keyword>
<keyword evidence="13" id="KW-0732">Signal</keyword>
<evidence type="ECO:0000256" key="8">
    <source>
        <dbReference type="ARBA" id="ARBA00022840"/>
    </source>
</evidence>
<dbReference type="FunFam" id="3.40.50.300:FF:000183">
    <property type="entry name" value="ABC transporter ATP-binding protein yjjK"/>
    <property type="match status" value="1"/>
</dbReference>
<dbReference type="Pfam" id="PF00005">
    <property type="entry name" value="ABC_tran"/>
    <property type="match status" value="2"/>
</dbReference>
<dbReference type="AlphaFoldDB" id="A0A9K3KGX1"/>
<feature type="signal peptide" evidence="13">
    <location>
        <begin position="1"/>
        <end position="21"/>
    </location>
</feature>
<dbReference type="GO" id="GO:0000049">
    <property type="term" value="F:tRNA binding"/>
    <property type="evidence" value="ECO:0007669"/>
    <property type="project" value="UniProtKB-KW"/>
</dbReference>
<keyword evidence="8" id="KW-0067">ATP-binding</keyword>
<keyword evidence="10" id="KW-0694">RNA-binding</keyword>
<evidence type="ECO:0000256" key="7">
    <source>
        <dbReference type="ARBA" id="ARBA00022801"/>
    </source>
</evidence>
<dbReference type="Pfam" id="PF16326">
    <property type="entry name" value="ABC_tran_CTD"/>
    <property type="match status" value="1"/>
</dbReference>
<dbReference type="GO" id="GO:0055085">
    <property type="term" value="P:transmembrane transport"/>
    <property type="evidence" value="ECO:0007669"/>
    <property type="project" value="InterPro"/>
</dbReference>
<evidence type="ECO:0000256" key="3">
    <source>
        <dbReference type="ARBA" id="ARBA00022555"/>
    </source>
</evidence>
<keyword evidence="11" id="KW-0648">Protein biosynthesis</keyword>
<dbReference type="GO" id="GO:0003677">
    <property type="term" value="F:DNA binding"/>
    <property type="evidence" value="ECO:0007669"/>
    <property type="project" value="InterPro"/>
</dbReference>
<accession>A0A9K3KGX1</accession>